<evidence type="ECO:0000259" key="3">
    <source>
        <dbReference type="Pfam" id="PF18962"/>
    </source>
</evidence>
<keyword evidence="1 2" id="KW-0732">Signal</keyword>
<name>A0AB39W2I4_9FLAO</name>
<evidence type="ECO:0000313" key="4">
    <source>
        <dbReference type="EMBL" id="XDU95265.1"/>
    </source>
</evidence>
<protein>
    <submittedName>
        <fullName evidence="4">T9SS type A sorting domain-containing protein</fullName>
    </submittedName>
</protein>
<organism evidence="4">
    <name type="scientific">Flavobacterium sp. WC2409</name>
    <dbReference type="NCBI Taxonomy" id="3234139"/>
    <lineage>
        <taxon>Bacteria</taxon>
        <taxon>Pseudomonadati</taxon>
        <taxon>Bacteroidota</taxon>
        <taxon>Flavobacteriia</taxon>
        <taxon>Flavobacteriales</taxon>
        <taxon>Flavobacteriaceae</taxon>
        <taxon>Flavobacterium</taxon>
    </lineage>
</organism>
<proteinExistence type="predicted"/>
<dbReference type="AlphaFoldDB" id="A0AB39W2I4"/>
<dbReference type="EMBL" id="CP165625">
    <property type="protein sequence ID" value="XDU95265.1"/>
    <property type="molecule type" value="Genomic_DNA"/>
</dbReference>
<accession>A0AB39W2I4</accession>
<sequence>MKKIIFLCFSVIFTNFTWSQITVNAPSSVEVGLNNQFSFTFMPKSSDYPAGSSSYKLTSWFINDGSSNMNNSGYGSYSNNSQSLNTYSIGQSQSINFPIRWEDNSNSLTSNISIVANVSYYAVDALGNTYPTGSRIHPLTYTVNINRIFAPTISSPTILGCCSNNVSIQASNYGTANKFVWLISGATIISGQGSPTITVSPDPLQALVTVDCVVSRSNGSIMYQKSKSNTIPKTNRTASFTPNYSTTPPYDYICKGSGGLQMIIPTQCGISSINWVAPNCTISGQNTLTPTITPTSAIATGSSINIYAEVSFIGGCIATTPSILFKILDSTTAPTPQGYFTVTSSNGGSICTAEIFDLSFVSTNGFNNGITTVSPEFLWGPGDELHYRNGRPTTVTVSNKNLCTGLSSSKTFTVYPPAPCTPSAKLSSKGKSVTSVKVESTEILAATLLITPNPTNGNINAMLPDNYSGNYQIFDINGILVQEAKFDNQTELQIELSQKLKSGIYVLKVITDTNIFTGKIILNK</sequence>
<feature type="signal peptide" evidence="2">
    <location>
        <begin position="1"/>
        <end position="19"/>
    </location>
</feature>
<dbReference type="NCBIfam" id="TIGR04183">
    <property type="entry name" value="Por_Secre_tail"/>
    <property type="match status" value="1"/>
</dbReference>
<dbReference type="InterPro" id="IPR026444">
    <property type="entry name" value="Secre_tail"/>
</dbReference>
<evidence type="ECO:0000256" key="1">
    <source>
        <dbReference type="ARBA" id="ARBA00022729"/>
    </source>
</evidence>
<dbReference type="RefSeq" id="WP_367756555.1">
    <property type="nucleotide sequence ID" value="NZ_CP165625.1"/>
</dbReference>
<evidence type="ECO:0000256" key="2">
    <source>
        <dbReference type="SAM" id="SignalP"/>
    </source>
</evidence>
<reference evidence="4" key="1">
    <citation type="submission" date="2024-07" db="EMBL/GenBank/DDBJ databases">
        <authorList>
            <person name="Biller S.J."/>
        </authorList>
    </citation>
    <scope>NUCLEOTIDE SEQUENCE</scope>
    <source>
        <strain evidence="4">WC2409</strain>
    </source>
</reference>
<gene>
    <name evidence="4" type="ORF">AB3G34_15405</name>
</gene>
<feature type="domain" description="Secretion system C-terminal sorting" evidence="3">
    <location>
        <begin position="452"/>
        <end position="521"/>
    </location>
</feature>
<dbReference type="Pfam" id="PF18962">
    <property type="entry name" value="Por_Secre_tail"/>
    <property type="match status" value="1"/>
</dbReference>
<feature type="chain" id="PRO_5044200490" evidence="2">
    <location>
        <begin position="20"/>
        <end position="524"/>
    </location>
</feature>